<dbReference type="Proteomes" id="UP000018896">
    <property type="component" value="Unassembled WGS sequence"/>
</dbReference>
<reference evidence="2 3" key="1">
    <citation type="journal article" date="2014" name="Genome Announc.">
        <title>Draft Genome Sequences of Three Alkaliphilic Bacillus Strains, Bacillus wakoensis JCM 9140T, Bacillus akibai JCM 9157T, and Bacillus hemicellulosilyticus JCM 9152T.</title>
        <authorList>
            <person name="Yuki M."/>
            <person name="Oshima K."/>
            <person name="Suda W."/>
            <person name="Oshida Y."/>
            <person name="Kitamura K."/>
            <person name="Iida T."/>
            <person name="Hattori M."/>
            <person name="Ohkuma M."/>
        </authorList>
    </citation>
    <scope>NUCLEOTIDE SEQUENCE [LARGE SCALE GENOMIC DNA]</scope>
    <source>
        <strain evidence="2 3">JCM 9157</strain>
    </source>
</reference>
<organism evidence="2 3">
    <name type="scientific">Halalkalibacter akibai (strain ATCC 43226 / DSM 21942 / CIP 109018 / JCM 9157 / 1139)</name>
    <name type="common">Bacillus akibai</name>
    <dbReference type="NCBI Taxonomy" id="1236973"/>
    <lineage>
        <taxon>Bacteria</taxon>
        <taxon>Bacillati</taxon>
        <taxon>Bacillota</taxon>
        <taxon>Bacilli</taxon>
        <taxon>Bacillales</taxon>
        <taxon>Bacillaceae</taxon>
        <taxon>Halalkalibacter</taxon>
    </lineage>
</organism>
<dbReference type="InterPro" id="IPR016040">
    <property type="entry name" value="NAD(P)-bd_dom"/>
</dbReference>
<dbReference type="PANTHER" id="PTHR43000">
    <property type="entry name" value="DTDP-D-GLUCOSE 4,6-DEHYDRATASE-RELATED"/>
    <property type="match status" value="1"/>
</dbReference>
<dbReference type="OrthoDB" id="9779041at2"/>
<dbReference type="NCBIfam" id="TIGR02622">
    <property type="entry name" value="CDP_4_6_dhtase"/>
    <property type="match status" value="1"/>
</dbReference>
<dbReference type="eggNOG" id="COG0451">
    <property type="taxonomic scope" value="Bacteria"/>
</dbReference>
<dbReference type="EMBL" id="BAUV01000001">
    <property type="protein sequence ID" value="GAE33086.1"/>
    <property type="molecule type" value="Genomic_DNA"/>
</dbReference>
<evidence type="ECO:0000313" key="3">
    <source>
        <dbReference type="Proteomes" id="UP000018896"/>
    </source>
</evidence>
<dbReference type="CDD" id="cd05252">
    <property type="entry name" value="CDP_GD_SDR_e"/>
    <property type="match status" value="1"/>
</dbReference>
<dbReference type="Gene3D" id="3.40.50.720">
    <property type="entry name" value="NAD(P)-binding Rossmann-like Domain"/>
    <property type="match status" value="1"/>
</dbReference>
<accession>W4QLX3</accession>
<comment type="caution">
    <text evidence="2">The sequence shown here is derived from an EMBL/GenBank/DDBJ whole genome shotgun (WGS) entry which is preliminary data.</text>
</comment>
<dbReference type="InterPro" id="IPR013445">
    <property type="entry name" value="CDP_4_6_deHydtase"/>
</dbReference>
<feature type="domain" description="NAD(P)-binding" evidence="1">
    <location>
        <begin position="14"/>
        <end position="327"/>
    </location>
</feature>
<dbReference type="RefSeq" id="WP_035660893.1">
    <property type="nucleotide sequence ID" value="NZ_BAUV01000001.1"/>
</dbReference>
<dbReference type="AlphaFoldDB" id="W4QLX3"/>
<gene>
    <name evidence="2" type="ORF">JCM9157_73</name>
</gene>
<sequence length="367" mass="41768">MTLNKEFWKGKRVLVTGHTGFKGSWLSLWLTQLGANVTGYALPASTSPSLYELAKVEQLVDSHIGDINDAQNLQQVVSAANPDIVFHMAAQPIVGESYRDPVGTFQTNVIGTVNIFEAIRSLEKQDSKIRAVINVTTDKCYENKEWHWGYRENEPLGGNDPYSASKACSELVTTSYRKSFFSSKDSNVRLASARAGNVIGGGDWSTERLIPQCLDALAKQKPLVLRKPHAVRPWQHVLEPLSGYLLLAEKLYQEDQRYAEAWNFGPDDRDCREVGFVVDRLMKLWGLKVKTEEYKQALYPESTFLKLDCAKSRALLGWKPLWNLENSLVEIVKWMKAYHQQENMREMTLKQIDEYMNGLTKRKSLDE</sequence>
<dbReference type="Gene3D" id="3.90.25.10">
    <property type="entry name" value="UDP-galactose 4-epimerase, domain 1"/>
    <property type="match status" value="1"/>
</dbReference>
<dbReference type="InterPro" id="IPR036291">
    <property type="entry name" value="NAD(P)-bd_dom_sf"/>
</dbReference>
<keyword evidence="3" id="KW-1185">Reference proteome</keyword>
<dbReference type="SUPFAM" id="SSF51735">
    <property type="entry name" value="NAD(P)-binding Rossmann-fold domains"/>
    <property type="match status" value="1"/>
</dbReference>
<proteinExistence type="predicted"/>
<protein>
    <submittedName>
        <fullName evidence="2">CDP-glucose 4,6-dehydratase</fullName>
    </submittedName>
</protein>
<dbReference type="Pfam" id="PF16363">
    <property type="entry name" value="GDP_Man_Dehyd"/>
    <property type="match status" value="1"/>
</dbReference>
<evidence type="ECO:0000313" key="2">
    <source>
        <dbReference type="EMBL" id="GAE33086.1"/>
    </source>
</evidence>
<dbReference type="STRING" id="1236973.JCM9157_73"/>
<name>W4QLX3_HALA3</name>
<evidence type="ECO:0000259" key="1">
    <source>
        <dbReference type="Pfam" id="PF16363"/>
    </source>
</evidence>